<evidence type="ECO:0000259" key="11">
    <source>
        <dbReference type="PROSITE" id="PS51281"/>
    </source>
</evidence>
<dbReference type="AlphaFoldDB" id="A0A821SK53"/>
<dbReference type="PROSITE" id="PS51450">
    <property type="entry name" value="LRR"/>
    <property type="match status" value="2"/>
</dbReference>
<accession>A0A821SK53</accession>
<feature type="region of interest" description="Disordered" evidence="9">
    <location>
        <begin position="68"/>
        <end position="94"/>
    </location>
</feature>
<evidence type="ECO:0008006" key="14">
    <source>
        <dbReference type="Google" id="ProtNLM"/>
    </source>
</evidence>
<name>A0A821SK53_9NEOP</name>
<dbReference type="GO" id="GO:0005635">
    <property type="term" value="C:nuclear envelope"/>
    <property type="evidence" value="ECO:0007669"/>
    <property type="project" value="UniProtKB-ARBA"/>
</dbReference>
<dbReference type="Pfam" id="PF09162">
    <property type="entry name" value="Tap-RNA_bind"/>
    <property type="match status" value="1"/>
</dbReference>
<dbReference type="InterPro" id="IPR005637">
    <property type="entry name" value="TAP_C_dom"/>
</dbReference>
<keyword evidence="13" id="KW-1185">Reference proteome</keyword>
<dbReference type="InterPro" id="IPR015245">
    <property type="entry name" value="Tap_RNA-bd"/>
</dbReference>
<dbReference type="Gene3D" id="3.10.450.50">
    <property type="match status" value="1"/>
</dbReference>
<dbReference type="InterPro" id="IPR057125">
    <property type="entry name" value="NXF1/2/3/5-like_LRR"/>
</dbReference>
<dbReference type="InterPro" id="IPR035979">
    <property type="entry name" value="RBD_domain_sf"/>
</dbReference>
<dbReference type="PROSITE" id="PS50177">
    <property type="entry name" value="NTF2_DOMAIN"/>
    <property type="match status" value="1"/>
</dbReference>
<dbReference type="Pfam" id="PF22602">
    <property type="entry name" value="NXF_NTF2"/>
    <property type="match status" value="1"/>
</dbReference>
<protein>
    <recommendedName>
        <fullName evidence="14">Nuclear RNA export factor 1</fullName>
    </recommendedName>
</protein>
<dbReference type="SMART" id="SM00804">
    <property type="entry name" value="TAP_C"/>
    <property type="match status" value="1"/>
</dbReference>
<dbReference type="InterPro" id="IPR001611">
    <property type="entry name" value="Leu-rich_rpt"/>
</dbReference>
<evidence type="ECO:0000256" key="7">
    <source>
        <dbReference type="ARBA" id="ARBA00022884"/>
    </source>
</evidence>
<dbReference type="Pfam" id="PF24048">
    <property type="entry name" value="LRR_NXF1-5"/>
    <property type="match status" value="1"/>
</dbReference>
<evidence type="ECO:0000256" key="5">
    <source>
        <dbReference type="ARBA" id="ARBA00022737"/>
    </source>
</evidence>
<dbReference type="InterPro" id="IPR018222">
    <property type="entry name" value="Nuclear_transport_factor_2_euk"/>
</dbReference>
<keyword evidence="4" id="KW-0433">Leucine-rich repeat</keyword>
<evidence type="ECO:0000259" key="10">
    <source>
        <dbReference type="PROSITE" id="PS50177"/>
    </source>
</evidence>
<dbReference type="SUPFAM" id="SSF52058">
    <property type="entry name" value="L domain-like"/>
    <property type="match status" value="1"/>
</dbReference>
<dbReference type="InterPro" id="IPR009060">
    <property type="entry name" value="UBA-like_sf"/>
</dbReference>
<dbReference type="FunFam" id="1.10.8.10:FF:000018">
    <property type="entry name" value="Nuclear RNA export factor 1"/>
    <property type="match status" value="1"/>
</dbReference>
<dbReference type="InterPro" id="IPR002075">
    <property type="entry name" value="NTF2_dom"/>
</dbReference>
<evidence type="ECO:0000256" key="3">
    <source>
        <dbReference type="ARBA" id="ARBA00022448"/>
    </source>
</evidence>
<dbReference type="Proteomes" id="UP000663880">
    <property type="component" value="Unassembled WGS sequence"/>
</dbReference>
<dbReference type="Pfam" id="PF03943">
    <property type="entry name" value="TAP_C"/>
    <property type="match status" value="1"/>
</dbReference>
<dbReference type="Gene3D" id="3.80.10.10">
    <property type="entry name" value="Ribonuclease Inhibitor"/>
    <property type="match status" value="1"/>
</dbReference>
<evidence type="ECO:0000256" key="9">
    <source>
        <dbReference type="SAM" id="MobiDB-lite"/>
    </source>
</evidence>
<dbReference type="EMBL" id="CAJOBZ010000018">
    <property type="protein sequence ID" value="CAF4856443.1"/>
    <property type="molecule type" value="Genomic_DNA"/>
</dbReference>
<dbReference type="FunFam" id="3.80.10.10:FF:000384">
    <property type="entry name" value="Nuclear RNA export factor 1"/>
    <property type="match status" value="1"/>
</dbReference>
<dbReference type="InterPro" id="IPR012677">
    <property type="entry name" value="Nucleotide-bd_a/b_plait_sf"/>
</dbReference>
<evidence type="ECO:0000256" key="1">
    <source>
        <dbReference type="ARBA" id="ARBA00004642"/>
    </source>
</evidence>
<dbReference type="PANTHER" id="PTHR10662:SF22">
    <property type="entry name" value="NUCLEAR RNA EXPORT FACTOR 1"/>
    <property type="match status" value="1"/>
</dbReference>
<comment type="similarity">
    <text evidence="2">Belongs to the NXF family.</text>
</comment>
<comment type="subcellular location">
    <subcellularLocation>
        <location evidence="1">Nucleus</location>
        <location evidence="1">Nucleoplasm</location>
    </subcellularLocation>
</comment>
<dbReference type="GO" id="GO:0005654">
    <property type="term" value="C:nucleoplasm"/>
    <property type="evidence" value="ECO:0007669"/>
    <property type="project" value="UniProtKB-SubCell"/>
</dbReference>
<reference evidence="12" key="1">
    <citation type="submission" date="2021-02" db="EMBL/GenBank/DDBJ databases">
        <authorList>
            <person name="Steward A R."/>
        </authorList>
    </citation>
    <scope>NUCLEOTIDE SEQUENCE</scope>
</reference>
<dbReference type="Gene3D" id="1.10.8.10">
    <property type="entry name" value="DNA helicase RuvA subunit, C-terminal domain"/>
    <property type="match status" value="1"/>
</dbReference>
<feature type="domain" description="NTF2" evidence="10">
    <location>
        <begin position="367"/>
        <end position="520"/>
    </location>
</feature>
<dbReference type="InterPro" id="IPR032675">
    <property type="entry name" value="LRR_dom_sf"/>
</dbReference>
<keyword evidence="8" id="KW-0539">Nucleus</keyword>
<evidence type="ECO:0000256" key="6">
    <source>
        <dbReference type="ARBA" id="ARBA00022816"/>
    </source>
</evidence>
<dbReference type="SUPFAM" id="SSF54427">
    <property type="entry name" value="NTF2-like"/>
    <property type="match status" value="1"/>
</dbReference>
<dbReference type="SUPFAM" id="SSF46934">
    <property type="entry name" value="UBA-like"/>
    <property type="match status" value="1"/>
</dbReference>
<dbReference type="PROSITE" id="PS51281">
    <property type="entry name" value="TAP_C"/>
    <property type="match status" value="1"/>
</dbReference>
<dbReference type="SUPFAM" id="SSF54928">
    <property type="entry name" value="RNA-binding domain, RBD"/>
    <property type="match status" value="1"/>
</dbReference>
<dbReference type="CDD" id="cd14342">
    <property type="entry name" value="UBA_TAP-C"/>
    <property type="match status" value="1"/>
</dbReference>
<sequence>MPKRGGGRPRNNWKNGAPNCFEHDDRIHHTGRRVMFKQSHNKGKNNKFKNWNDAKILFDDDVDMGASGNAQNRRGAYRGRGGRLGSPPPRPSQHKKKFITGVLPWYQITVPYGAKHEKDVILKVLLSHISPEVFIPHYFKIEGNSAIFYVDDVKVAEKLFHADRKITMPNGFKLVVIVRNAVPRINITDDMKEKMKLAMAKRYNPTTKALDLTKFHADPDLVDVFCALFRPIIMLAAVDIIAENIPDLEALNLNDNKLHGLEHLKILATKFKNLKILYMGDNRIPSVAPLEALKALPLVELYLKGNPLVNRFNDIETYKSEVRRKFPKLTRLDGEDLPPPIGFDIPDDISLPPAQQSFLVDPNGQELIKEFLKQYFAIYDSESRQPLLDAYHESATCSLAANYLSTDNRTPNSTNKLNAYVVNSRNLMRITDRDYRRRYLKTGKLQVVSLLSELPKTTHDLMGFAVDLVIFNPNMVVLTMNGVFREIMTTGTPLRSFHRTFVIVPNNSGGFSILNDMYFITNATKQQEDKAFSTSTPASVPAPTPTPAAPAIPVVTPAAQPVAGTSQEDTQKMMLNMLSQQTGMNEHWSINCLQETGWDYQRALFIFNQLQSEGKIPQEAFVK</sequence>
<dbReference type="InterPro" id="IPR032710">
    <property type="entry name" value="NTF2-like_dom_sf"/>
</dbReference>
<dbReference type="FunFam" id="3.10.450.50:FF:000004">
    <property type="entry name" value="Nuclear RNA export factor 1"/>
    <property type="match status" value="1"/>
</dbReference>
<gene>
    <name evidence="12" type="ORF">PMACD_LOCUS7521</name>
</gene>
<keyword evidence="5" id="KW-0677">Repeat</keyword>
<keyword evidence="6" id="KW-0509">mRNA transport</keyword>
<organism evidence="12 13">
    <name type="scientific">Pieris macdunnoughi</name>
    <dbReference type="NCBI Taxonomy" id="345717"/>
    <lineage>
        <taxon>Eukaryota</taxon>
        <taxon>Metazoa</taxon>
        <taxon>Ecdysozoa</taxon>
        <taxon>Arthropoda</taxon>
        <taxon>Hexapoda</taxon>
        <taxon>Insecta</taxon>
        <taxon>Pterygota</taxon>
        <taxon>Neoptera</taxon>
        <taxon>Endopterygota</taxon>
        <taxon>Lepidoptera</taxon>
        <taxon>Glossata</taxon>
        <taxon>Ditrysia</taxon>
        <taxon>Papilionoidea</taxon>
        <taxon>Pieridae</taxon>
        <taxon>Pierinae</taxon>
        <taxon>Pieris</taxon>
    </lineage>
</organism>
<dbReference type="InterPro" id="IPR030217">
    <property type="entry name" value="NXF_fam"/>
</dbReference>
<evidence type="ECO:0000256" key="8">
    <source>
        <dbReference type="ARBA" id="ARBA00023242"/>
    </source>
</evidence>
<dbReference type="GO" id="GO:0016973">
    <property type="term" value="P:poly(A)+ mRNA export from nucleus"/>
    <property type="evidence" value="ECO:0007669"/>
    <property type="project" value="TreeGrafter"/>
</dbReference>
<evidence type="ECO:0000313" key="13">
    <source>
        <dbReference type="Proteomes" id="UP000663880"/>
    </source>
</evidence>
<evidence type="ECO:0000256" key="2">
    <source>
        <dbReference type="ARBA" id="ARBA00009285"/>
    </source>
</evidence>
<evidence type="ECO:0000313" key="12">
    <source>
        <dbReference type="EMBL" id="CAF4856443.1"/>
    </source>
</evidence>
<dbReference type="GO" id="GO:0003723">
    <property type="term" value="F:RNA binding"/>
    <property type="evidence" value="ECO:0007669"/>
    <property type="project" value="UniProtKB-KW"/>
</dbReference>
<evidence type="ECO:0000256" key="4">
    <source>
        <dbReference type="ARBA" id="ARBA00022614"/>
    </source>
</evidence>
<dbReference type="PANTHER" id="PTHR10662">
    <property type="entry name" value="NUCLEAR RNA EXPORT FACTOR"/>
    <property type="match status" value="1"/>
</dbReference>
<dbReference type="OrthoDB" id="25872at2759"/>
<comment type="caution">
    <text evidence="12">The sequence shown here is derived from an EMBL/GenBank/DDBJ whole genome shotgun (WGS) entry which is preliminary data.</text>
</comment>
<keyword evidence="3" id="KW-0813">Transport</keyword>
<dbReference type="GO" id="GO:0005737">
    <property type="term" value="C:cytoplasm"/>
    <property type="evidence" value="ECO:0007669"/>
    <property type="project" value="InterPro"/>
</dbReference>
<keyword evidence="7" id="KW-0694">RNA-binding</keyword>
<dbReference type="Gene3D" id="3.30.70.330">
    <property type="match status" value="1"/>
</dbReference>
<feature type="region of interest" description="Disordered" evidence="9">
    <location>
        <begin position="1"/>
        <end position="20"/>
    </location>
</feature>
<proteinExistence type="inferred from homology"/>
<feature type="domain" description="TAP-C" evidence="11">
    <location>
        <begin position="569"/>
        <end position="623"/>
    </location>
</feature>